<reference evidence="2 3" key="1">
    <citation type="submission" date="2018-11" db="EMBL/GenBank/DDBJ databases">
        <title>Genome sequencing and analysis.</title>
        <authorList>
            <person name="Huang Y.-T."/>
        </authorList>
    </citation>
    <scope>NUCLEOTIDE SEQUENCE [LARGE SCALE GENOMIC DNA]</scope>
    <source>
        <strain evidence="2 3">SHIN</strain>
    </source>
</reference>
<feature type="compositionally biased region" description="Basic and acidic residues" evidence="1">
    <location>
        <begin position="112"/>
        <end position="134"/>
    </location>
</feature>
<protein>
    <submittedName>
        <fullName evidence="2">Uncharacterized protein</fullName>
    </submittedName>
</protein>
<accession>A0A7Y3T4B1</accession>
<organism evidence="2 3">
    <name type="scientific">Brucella pseudogrignonensis</name>
    <dbReference type="NCBI Taxonomy" id="419475"/>
    <lineage>
        <taxon>Bacteria</taxon>
        <taxon>Pseudomonadati</taxon>
        <taxon>Pseudomonadota</taxon>
        <taxon>Alphaproteobacteria</taxon>
        <taxon>Hyphomicrobiales</taxon>
        <taxon>Brucellaceae</taxon>
        <taxon>Brucella/Ochrobactrum group</taxon>
        <taxon>Brucella</taxon>
    </lineage>
</organism>
<name>A0A7Y3T4B1_9HYPH</name>
<evidence type="ECO:0000313" key="2">
    <source>
        <dbReference type="EMBL" id="NNV20558.1"/>
    </source>
</evidence>
<evidence type="ECO:0000256" key="1">
    <source>
        <dbReference type="SAM" id="MobiDB-lite"/>
    </source>
</evidence>
<dbReference type="AlphaFoldDB" id="A0A7Y3T4B1"/>
<gene>
    <name evidence="2" type="ORF">EHE22_08985</name>
</gene>
<dbReference type="RefSeq" id="WP_171379875.1">
    <property type="nucleotide sequence ID" value="NZ_PKQI01000002.1"/>
</dbReference>
<sequence>MTPEKKEHFRVEAVRLKAEGITNKEISIRLGISKSFVAWLFNPEKHEIALERSRIRQRERAKLIKSLDPLPMDDETRRRRAEIEALIDAIPQDTRSKTARLAGDPLPGRSALDQRRAAAQKPRKDNIIEFRRAS</sequence>
<evidence type="ECO:0000313" key="3">
    <source>
        <dbReference type="Proteomes" id="UP000526233"/>
    </source>
</evidence>
<dbReference type="EMBL" id="PKQI01000002">
    <property type="protein sequence ID" value="NNV20558.1"/>
    <property type="molecule type" value="Genomic_DNA"/>
</dbReference>
<dbReference type="Proteomes" id="UP000526233">
    <property type="component" value="Unassembled WGS sequence"/>
</dbReference>
<proteinExistence type="predicted"/>
<comment type="caution">
    <text evidence="2">The sequence shown here is derived from an EMBL/GenBank/DDBJ whole genome shotgun (WGS) entry which is preliminary data.</text>
</comment>
<feature type="region of interest" description="Disordered" evidence="1">
    <location>
        <begin position="96"/>
        <end position="134"/>
    </location>
</feature>